<dbReference type="EMBL" id="CAJVCH010217884">
    <property type="protein sequence ID" value="CAG7731698.1"/>
    <property type="molecule type" value="Genomic_DNA"/>
</dbReference>
<evidence type="ECO:0000313" key="2">
    <source>
        <dbReference type="EMBL" id="CAG7731698.1"/>
    </source>
</evidence>
<evidence type="ECO:0000313" key="3">
    <source>
        <dbReference type="Proteomes" id="UP000708208"/>
    </source>
</evidence>
<sequence length="57" mass="5992">GVKYGSINYFALSYFCDNGGSSRESIANLLDEGLGTSLDGTDEISSSIHSTLGRNDS</sequence>
<gene>
    <name evidence="2" type="ORF">AFUS01_LOCUS20272</name>
</gene>
<feature type="region of interest" description="Disordered" evidence="1">
    <location>
        <begin position="36"/>
        <end position="57"/>
    </location>
</feature>
<name>A0A8J2K8Q5_9HEXA</name>
<keyword evidence="3" id="KW-1185">Reference proteome</keyword>
<feature type="non-terminal residue" evidence="2">
    <location>
        <position position="1"/>
    </location>
</feature>
<feature type="non-terminal residue" evidence="2">
    <location>
        <position position="57"/>
    </location>
</feature>
<proteinExistence type="predicted"/>
<accession>A0A8J2K8Q5</accession>
<organism evidence="2 3">
    <name type="scientific">Allacma fusca</name>
    <dbReference type="NCBI Taxonomy" id="39272"/>
    <lineage>
        <taxon>Eukaryota</taxon>
        <taxon>Metazoa</taxon>
        <taxon>Ecdysozoa</taxon>
        <taxon>Arthropoda</taxon>
        <taxon>Hexapoda</taxon>
        <taxon>Collembola</taxon>
        <taxon>Symphypleona</taxon>
        <taxon>Sminthuridae</taxon>
        <taxon>Allacma</taxon>
    </lineage>
</organism>
<dbReference type="Proteomes" id="UP000708208">
    <property type="component" value="Unassembled WGS sequence"/>
</dbReference>
<comment type="caution">
    <text evidence="2">The sequence shown here is derived from an EMBL/GenBank/DDBJ whole genome shotgun (WGS) entry which is preliminary data.</text>
</comment>
<protein>
    <submittedName>
        <fullName evidence="2">Uncharacterized protein</fullName>
    </submittedName>
</protein>
<evidence type="ECO:0000256" key="1">
    <source>
        <dbReference type="SAM" id="MobiDB-lite"/>
    </source>
</evidence>
<reference evidence="2" key="1">
    <citation type="submission" date="2021-06" db="EMBL/GenBank/DDBJ databases">
        <authorList>
            <person name="Hodson N. C."/>
            <person name="Mongue J. A."/>
            <person name="Jaron S. K."/>
        </authorList>
    </citation>
    <scope>NUCLEOTIDE SEQUENCE</scope>
</reference>
<feature type="compositionally biased region" description="Polar residues" evidence="1">
    <location>
        <begin position="43"/>
        <end position="57"/>
    </location>
</feature>
<dbReference type="AlphaFoldDB" id="A0A8J2K8Q5"/>